<reference evidence="1" key="1">
    <citation type="submission" date="2021-01" db="EMBL/GenBank/DDBJ databases">
        <authorList>
            <person name="Kaushik A."/>
        </authorList>
    </citation>
    <scope>NUCLEOTIDE SEQUENCE</scope>
    <source>
        <strain evidence="1">AG4-RS23</strain>
    </source>
</reference>
<accession>A0A8H3CB62</accession>
<comment type="caution">
    <text evidence="1">The sequence shown here is derived from an EMBL/GenBank/DDBJ whole genome shotgun (WGS) entry which is preliminary data.</text>
</comment>
<organism evidence="1 2">
    <name type="scientific">Rhizoctonia solani</name>
    <dbReference type="NCBI Taxonomy" id="456999"/>
    <lineage>
        <taxon>Eukaryota</taxon>
        <taxon>Fungi</taxon>
        <taxon>Dikarya</taxon>
        <taxon>Basidiomycota</taxon>
        <taxon>Agaricomycotina</taxon>
        <taxon>Agaricomycetes</taxon>
        <taxon>Cantharellales</taxon>
        <taxon>Ceratobasidiaceae</taxon>
        <taxon>Rhizoctonia</taxon>
    </lineage>
</organism>
<protein>
    <recommendedName>
        <fullName evidence="3">HNH nuclease domain-containing protein</fullName>
    </recommendedName>
</protein>
<dbReference type="Proteomes" id="UP000663861">
    <property type="component" value="Unassembled WGS sequence"/>
</dbReference>
<sequence length="113" mass="12603">MTPRRICTEVPTKTYQTPQCHSNGSNITSAVRQKLGTVAPVPGRCLITRAPTLYKVCHIVSRATPIIEVACLERSWDPKNRNDEQASNPLGIGPNDSFLLNLNTTRNLIYRKL</sequence>
<dbReference type="EMBL" id="CAJMWY010002012">
    <property type="protein sequence ID" value="CAE6479886.1"/>
    <property type="molecule type" value="Genomic_DNA"/>
</dbReference>
<proteinExistence type="predicted"/>
<gene>
    <name evidence="1" type="ORF">RDB_LOCUS96838</name>
</gene>
<evidence type="ECO:0000313" key="2">
    <source>
        <dbReference type="Proteomes" id="UP000663861"/>
    </source>
</evidence>
<evidence type="ECO:0008006" key="3">
    <source>
        <dbReference type="Google" id="ProtNLM"/>
    </source>
</evidence>
<dbReference type="AlphaFoldDB" id="A0A8H3CB62"/>
<name>A0A8H3CB62_9AGAM</name>
<evidence type="ECO:0000313" key="1">
    <source>
        <dbReference type="EMBL" id="CAE6479886.1"/>
    </source>
</evidence>